<dbReference type="EMBL" id="SJPY01000008">
    <property type="protein sequence ID" value="TWU36650.1"/>
    <property type="molecule type" value="Genomic_DNA"/>
</dbReference>
<organism evidence="1 2">
    <name type="scientific">Novipirellula aureliae</name>
    <dbReference type="NCBI Taxonomy" id="2527966"/>
    <lineage>
        <taxon>Bacteria</taxon>
        <taxon>Pseudomonadati</taxon>
        <taxon>Planctomycetota</taxon>
        <taxon>Planctomycetia</taxon>
        <taxon>Pirellulales</taxon>
        <taxon>Pirellulaceae</taxon>
        <taxon>Novipirellula</taxon>
    </lineage>
</organism>
<dbReference type="RefSeq" id="WP_146602055.1">
    <property type="nucleotide sequence ID" value="NZ_SJPY01000008.1"/>
</dbReference>
<proteinExistence type="predicted"/>
<dbReference type="OrthoDB" id="9778910at2"/>
<evidence type="ECO:0000313" key="2">
    <source>
        <dbReference type="Proteomes" id="UP000315471"/>
    </source>
</evidence>
<gene>
    <name evidence="1" type="ORF">Q31b_49310</name>
</gene>
<sequence length="89" mass="10098">MECVVISITPFEREVLRDRLGENDQVWFPRWLRRYATGVGQDWPRPALSIAWLSKLNQQQSQVGFDGQNCNVRPHFVLLGDSGVSAPAS</sequence>
<evidence type="ECO:0000313" key="1">
    <source>
        <dbReference type="EMBL" id="TWU36650.1"/>
    </source>
</evidence>
<comment type="caution">
    <text evidence="1">The sequence shown here is derived from an EMBL/GenBank/DDBJ whole genome shotgun (WGS) entry which is preliminary data.</text>
</comment>
<dbReference type="AlphaFoldDB" id="A0A5C6DIH1"/>
<keyword evidence="2" id="KW-1185">Reference proteome</keyword>
<protein>
    <submittedName>
        <fullName evidence="1">Uncharacterized protein</fullName>
    </submittedName>
</protein>
<accession>A0A5C6DIH1</accession>
<name>A0A5C6DIH1_9BACT</name>
<dbReference type="Proteomes" id="UP000315471">
    <property type="component" value="Unassembled WGS sequence"/>
</dbReference>
<reference evidence="1 2" key="1">
    <citation type="submission" date="2019-02" db="EMBL/GenBank/DDBJ databases">
        <title>Deep-cultivation of Planctomycetes and their phenomic and genomic characterization uncovers novel biology.</title>
        <authorList>
            <person name="Wiegand S."/>
            <person name="Jogler M."/>
            <person name="Boedeker C."/>
            <person name="Pinto D."/>
            <person name="Vollmers J."/>
            <person name="Rivas-Marin E."/>
            <person name="Kohn T."/>
            <person name="Peeters S.H."/>
            <person name="Heuer A."/>
            <person name="Rast P."/>
            <person name="Oberbeckmann S."/>
            <person name="Bunk B."/>
            <person name="Jeske O."/>
            <person name="Meyerdierks A."/>
            <person name="Storesund J.E."/>
            <person name="Kallscheuer N."/>
            <person name="Luecker S."/>
            <person name="Lage O.M."/>
            <person name="Pohl T."/>
            <person name="Merkel B.J."/>
            <person name="Hornburger P."/>
            <person name="Mueller R.-W."/>
            <person name="Bruemmer F."/>
            <person name="Labrenz M."/>
            <person name="Spormann A.M."/>
            <person name="Op Den Camp H."/>
            <person name="Overmann J."/>
            <person name="Amann R."/>
            <person name="Jetten M.S.M."/>
            <person name="Mascher T."/>
            <person name="Medema M.H."/>
            <person name="Devos D.P."/>
            <person name="Kaster A.-K."/>
            <person name="Ovreas L."/>
            <person name="Rohde M."/>
            <person name="Galperin M.Y."/>
            <person name="Jogler C."/>
        </authorList>
    </citation>
    <scope>NUCLEOTIDE SEQUENCE [LARGE SCALE GENOMIC DNA]</scope>
    <source>
        <strain evidence="1 2">Q31b</strain>
    </source>
</reference>